<dbReference type="InterPro" id="IPR003964">
    <property type="entry name" value="Carb_kinase"/>
</dbReference>
<dbReference type="Proteomes" id="UP000664654">
    <property type="component" value="Unassembled WGS sequence"/>
</dbReference>
<dbReference type="Gene3D" id="3.40.1160.10">
    <property type="entry name" value="Acetylglutamate kinase-like"/>
    <property type="match status" value="1"/>
</dbReference>
<dbReference type="GO" id="GO:0005829">
    <property type="term" value="C:cytosol"/>
    <property type="evidence" value="ECO:0007669"/>
    <property type="project" value="TreeGrafter"/>
</dbReference>
<evidence type="ECO:0000259" key="5">
    <source>
        <dbReference type="Pfam" id="PF00696"/>
    </source>
</evidence>
<dbReference type="PIRSF" id="PIRSF000723">
    <property type="entry name" value="Carbamate_kin"/>
    <property type="match status" value="1"/>
</dbReference>
<name>A0A939DMV2_9ALTE</name>
<dbReference type="PANTHER" id="PTHR30409:SF1">
    <property type="entry name" value="CARBAMATE KINASE-RELATED"/>
    <property type="match status" value="1"/>
</dbReference>
<evidence type="ECO:0000313" key="7">
    <source>
        <dbReference type="Proteomes" id="UP000664654"/>
    </source>
</evidence>
<accession>A0A939DMV2</accession>
<evidence type="ECO:0000313" key="6">
    <source>
        <dbReference type="EMBL" id="MBN7825515.1"/>
    </source>
</evidence>
<dbReference type="GO" id="GO:0008804">
    <property type="term" value="F:carbamate kinase activity"/>
    <property type="evidence" value="ECO:0007669"/>
    <property type="project" value="InterPro"/>
</dbReference>
<protein>
    <recommendedName>
        <fullName evidence="4">Carbamate kinase</fullName>
    </recommendedName>
</protein>
<dbReference type="EMBL" id="JAFKCV010000004">
    <property type="protein sequence ID" value="MBN7825515.1"/>
    <property type="molecule type" value="Genomic_DNA"/>
</dbReference>
<dbReference type="RefSeq" id="WP_206573620.1">
    <property type="nucleotide sequence ID" value="NZ_JAFKCV010000004.1"/>
</dbReference>
<proteinExistence type="inferred from homology"/>
<comment type="caution">
    <text evidence="6">The sequence shown here is derived from an EMBL/GenBank/DDBJ whole genome shotgun (WGS) entry which is preliminary data.</text>
</comment>
<dbReference type="PANTHER" id="PTHR30409">
    <property type="entry name" value="CARBAMATE KINASE"/>
    <property type="match status" value="1"/>
</dbReference>
<dbReference type="InterPro" id="IPR036393">
    <property type="entry name" value="AceGlu_kinase-like_sf"/>
</dbReference>
<dbReference type="InterPro" id="IPR001048">
    <property type="entry name" value="Asp/Glu/Uridylate_kinase"/>
</dbReference>
<dbReference type="NCBIfam" id="NF009008">
    <property type="entry name" value="PRK12354.1"/>
    <property type="match status" value="1"/>
</dbReference>
<evidence type="ECO:0000256" key="4">
    <source>
        <dbReference type="PIRNR" id="PIRNR000723"/>
    </source>
</evidence>
<sequence>MKVVVALGGNALASTKEGSGFAGQIQQIRYSGRILGGLAGQHQLIVTHGNGPQIGVLAAQARESEQGSLPLDVIGAQTEGMLGYLLEQELVNHLPEDRMTVSLITMVEADAEDPAFAQPTKPIGAKYSAEQGEALAQREGWQFRKSPDGWQRLVPSPKAMKIFQIPAIKVLLARGALVICSGGGGIPMINKNNRYQGVEAVVDKDDTSALLATELDADVLVLATDVDGVYENWSSQNPSKITATTPDELEQHEFEAGSMAPKVEAACRFVRHRGGRACIGALDDLQSLVAGQAGTQILQAAGSNA</sequence>
<dbReference type="GO" id="GO:0019546">
    <property type="term" value="P:L-arginine deiminase pathway"/>
    <property type="evidence" value="ECO:0007669"/>
    <property type="project" value="TreeGrafter"/>
</dbReference>
<evidence type="ECO:0000256" key="1">
    <source>
        <dbReference type="ARBA" id="ARBA00011066"/>
    </source>
</evidence>
<dbReference type="SUPFAM" id="SSF53633">
    <property type="entry name" value="Carbamate kinase-like"/>
    <property type="match status" value="1"/>
</dbReference>
<gene>
    <name evidence="6" type="ORF">J0A66_09805</name>
</gene>
<reference evidence="6" key="1">
    <citation type="submission" date="2021-03" db="EMBL/GenBank/DDBJ databases">
        <title>novel species isolated from a fishpond in China.</title>
        <authorList>
            <person name="Lu H."/>
            <person name="Cai Z."/>
        </authorList>
    </citation>
    <scope>NUCLEOTIDE SEQUENCE</scope>
    <source>
        <strain evidence="6">JCM 30855</strain>
    </source>
</reference>
<evidence type="ECO:0000256" key="2">
    <source>
        <dbReference type="ARBA" id="ARBA00022679"/>
    </source>
</evidence>
<dbReference type="PRINTS" id="PR01469">
    <property type="entry name" value="CARBMTKINASE"/>
</dbReference>
<feature type="domain" description="Aspartate/glutamate/uridylate kinase" evidence="5">
    <location>
        <begin position="1"/>
        <end position="279"/>
    </location>
</feature>
<comment type="similarity">
    <text evidence="1 4">Belongs to the carbamate kinase family.</text>
</comment>
<dbReference type="CDD" id="cd04235">
    <property type="entry name" value="AAK_CK"/>
    <property type="match status" value="1"/>
</dbReference>
<keyword evidence="2 4" id="KW-0808">Transferase</keyword>
<dbReference type="AlphaFoldDB" id="A0A939DMV2"/>
<evidence type="ECO:0000256" key="3">
    <source>
        <dbReference type="ARBA" id="ARBA00022777"/>
    </source>
</evidence>
<keyword evidence="7" id="KW-1185">Reference proteome</keyword>
<dbReference type="Pfam" id="PF00696">
    <property type="entry name" value="AA_kinase"/>
    <property type="match status" value="1"/>
</dbReference>
<organism evidence="6 7">
    <name type="scientific">Bowmanella dokdonensis</name>
    <dbReference type="NCBI Taxonomy" id="751969"/>
    <lineage>
        <taxon>Bacteria</taxon>
        <taxon>Pseudomonadati</taxon>
        <taxon>Pseudomonadota</taxon>
        <taxon>Gammaproteobacteria</taxon>
        <taxon>Alteromonadales</taxon>
        <taxon>Alteromonadaceae</taxon>
        <taxon>Bowmanella</taxon>
    </lineage>
</organism>
<keyword evidence="3 4" id="KW-0418">Kinase</keyword>